<dbReference type="Gene3D" id="1.10.1130.10">
    <property type="entry name" value="Flavocytochrome C3, Chain A"/>
    <property type="match status" value="1"/>
</dbReference>
<sequence>MAKKKRTLLITIIAFTVFFLSSILVSNSSLSKAPSIAASKNCKECHEEIYNHWKNAMHSMSIEDPIFKASYMETYFETAGEAKFNCLRCHAPIAFLNNDYDLKKEITKEGVNCDFCHSVKKVNLDNQTYPFELEIGEIKRGPLSNVESPAHKTESSALFKSSELCAGCHEYTNHNGVKVLGTYSEWKTSPYAEEGTHCQNCHMPLIPGKIVKSEMKSSNRKQINLHAISASRSTEQLRKALKVEIREINKEEGVVEVVVGVINVGSGHMVPTGIPSRKLILLVELKTPNEYFSQQRIYQKIMLDETGKEVKKEYEFFLKAAQVSFDNRLRPRETRVERFAFAMPKNKKITISARIEYLYKASVLRPTEIRVKMAEDIKSISK</sequence>
<name>A0A0F9Q8P0_9ZZZZ</name>
<evidence type="ECO:0000313" key="3">
    <source>
        <dbReference type="EMBL" id="KKN01723.1"/>
    </source>
</evidence>
<keyword evidence="1" id="KW-0732">Signal</keyword>
<dbReference type="InterPro" id="IPR051829">
    <property type="entry name" value="Multiheme_Cytochr_ET"/>
</dbReference>
<dbReference type="AlphaFoldDB" id="A0A0F9Q8P0"/>
<dbReference type="InterPro" id="IPR023155">
    <property type="entry name" value="Cyt_c-552/4"/>
</dbReference>
<evidence type="ECO:0000259" key="2">
    <source>
        <dbReference type="Pfam" id="PF13435"/>
    </source>
</evidence>
<comment type="caution">
    <text evidence="3">The sequence shown here is derived from an EMBL/GenBank/DDBJ whole genome shotgun (WGS) entry which is preliminary data.</text>
</comment>
<dbReference type="PANTHER" id="PTHR35038">
    <property type="entry name" value="DISSIMILATORY SULFITE REDUCTASE SIRA"/>
    <property type="match status" value="1"/>
</dbReference>
<accession>A0A0F9Q8P0</accession>
<dbReference type="EMBL" id="LAZR01005231">
    <property type="protein sequence ID" value="KKN01723.1"/>
    <property type="molecule type" value="Genomic_DNA"/>
</dbReference>
<proteinExistence type="predicted"/>
<evidence type="ECO:0000256" key="1">
    <source>
        <dbReference type="ARBA" id="ARBA00022729"/>
    </source>
</evidence>
<reference evidence="3" key="1">
    <citation type="journal article" date="2015" name="Nature">
        <title>Complex archaea that bridge the gap between prokaryotes and eukaryotes.</title>
        <authorList>
            <person name="Spang A."/>
            <person name="Saw J.H."/>
            <person name="Jorgensen S.L."/>
            <person name="Zaremba-Niedzwiedzka K."/>
            <person name="Martijn J."/>
            <person name="Lind A.E."/>
            <person name="van Eijk R."/>
            <person name="Schleper C."/>
            <person name="Guy L."/>
            <person name="Ettema T.J."/>
        </authorList>
    </citation>
    <scope>NUCLEOTIDE SEQUENCE</scope>
</reference>
<dbReference type="Pfam" id="PF13435">
    <property type="entry name" value="Cytochrome_C554"/>
    <property type="match status" value="1"/>
</dbReference>
<dbReference type="InterPro" id="IPR036280">
    <property type="entry name" value="Multihaem_cyt_sf"/>
</dbReference>
<protein>
    <recommendedName>
        <fullName evidence="2">Cytochrome c-552/4 domain-containing protein</fullName>
    </recommendedName>
</protein>
<feature type="domain" description="Cytochrome c-552/4" evidence="2">
    <location>
        <begin position="42"/>
        <end position="118"/>
    </location>
</feature>
<dbReference type="SUPFAM" id="SSF48695">
    <property type="entry name" value="Multiheme cytochromes"/>
    <property type="match status" value="1"/>
</dbReference>
<organism evidence="3">
    <name type="scientific">marine sediment metagenome</name>
    <dbReference type="NCBI Taxonomy" id="412755"/>
    <lineage>
        <taxon>unclassified sequences</taxon>
        <taxon>metagenomes</taxon>
        <taxon>ecological metagenomes</taxon>
    </lineage>
</organism>
<gene>
    <name evidence="3" type="ORF">LCGC14_1124950</name>
</gene>